<sequence length="261" mass="27156">MSGSTDSRATEPWAWPEGVARHVLPEVDSTNAEAARLAPYLTQPTWILALRQTAARARRGRSWQNTPGNFAATLLMRPGGSPQEAALRSFVAALAVHEALGSLAGPSASLALKWPNDVLLNGGKVSGILLESLGSSGHGVSHLAIGIGVNLAAAPDPAGIEPTTAPPVSVAGETGMAPGPEEFLTCLAAAFARWEAQLATFGFGPIRTAWLARAARLGQTITARTMTESIEGRFETIDDTGALVLVTAQGRRAVPAADVYF</sequence>
<protein>
    <recommendedName>
        <fullName evidence="3">biotin--[biotin carboxyl-carrier protein] ligase</fullName>
        <ecNumber evidence="3">6.3.4.15</ecNumber>
    </recommendedName>
</protein>
<proteinExistence type="predicted"/>
<evidence type="ECO:0000256" key="2">
    <source>
        <dbReference type="ARBA" id="ARBA00023267"/>
    </source>
</evidence>
<dbReference type="Proteomes" id="UP000076128">
    <property type="component" value="Chromosome"/>
</dbReference>
<dbReference type="PANTHER" id="PTHR12835:SF5">
    <property type="entry name" value="BIOTIN--PROTEIN LIGASE"/>
    <property type="match status" value="1"/>
</dbReference>
<dbReference type="PANTHER" id="PTHR12835">
    <property type="entry name" value="BIOTIN PROTEIN LIGASE"/>
    <property type="match status" value="1"/>
</dbReference>
<dbReference type="EC" id="6.3.4.15" evidence="3"/>
<dbReference type="GO" id="GO:0005737">
    <property type="term" value="C:cytoplasm"/>
    <property type="evidence" value="ECO:0007669"/>
    <property type="project" value="TreeGrafter"/>
</dbReference>
<reference evidence="6 7" key="1">
    <citation type="submission" date="2015-09" db="EMBL/GenBank/DDBJ databases">
        <title>Complete genome sequence of Defluviimonas alba cai42t isolated from an oilfield in Xinjiang.</title>
        <authorList>
            <person name="Geng S."/>
            <person name="Pan X."/>
            <person name="Wu X."/>
        </authorList>
    </citation>
    <scope>NUCLEOTIDE SEQUENCE [LARGE SCALE GENOMIC DNA]</scope>
    <source>
        <strain evidence="7">cai42</strain>
    </source>
</reference>
<dbReference type="EMBL" id="CP012661">
    <property type="protein sequence ID" value="AMY69467.1"/>
    <property type="molecule type" value="Genomic_DNA"/>
</dbReference>
<dbReference type="Pfam" id="PF02237">
    <property type="entry name" value="BPL_C"/>
    <property type="match status" value="1"/>
</dbReference>
<organism evidence="6 7">
    <name type="scientific">Frigidibacter mobilis</name>
    <dbReference type="NCBI Taxonomy" id="1335048"/>
    <lineage>
        <taxon>Bacteria</taxon>
        <taxon>Pseudomonadati</taxon>
        <taxon>Pseudomonadota</taxon>
        <taxon>Alphaproteobacteria</taxon>
        <taxon>Rhodobacterales</taxon>
        <taxon>Paracoccaceae</taxon>
        <taxon>Frigidibacter</taxon>
    </lineage>
</organism>
<keyword evidence="2" id="KW-0092">Biotin</keyword>
<comment type="catalytic activity">
    <reaction evidence="4">
        <text>biotin + L-lysyl-[protein] + ATP = N(6)-biotinyl-L-lysyl-[protein] + AMP + diphosphate + H(+)</text>
        <dbReference type="Rhea" id="RHEA:11756"/>
        <dbReference type="Rhea" id="RHEA-COMP:9752"/>
        <dbReference type="Rhea" id="RHEA-COMP:10505"/>
        <dbReference type="ChEBI" id="CHEBI:15378"/>
        <dbReference type="ChEBI" id="CHEBI:29969"/>
        <dbReference type="ChEBI" id="CHEBI:30616"/>
        <dbReference type="ChEBI" id="CHEBI:33019"/>
        <dbReference type="ChEBI" id="CHEBI:57586"/>
        <dbReference type="ChEBI" id="CHEBI:83144"/>
        <dbReference type="ChEBI" id="CHEBI:456215"/>
        <dbReference type="EC" id="6.3.4.15"/>
    </reaction>
</comment>
<keyword evidence="1 6" id="KW-0436">Ligase</keyword>
<accession>A0A159Z2Y7</accession>
<dbReference type="PROSITE" id="PS51733">
    <property type="entry name" value="BPL_LPL_CATALYTIC"/>
    <property type="match status" value="1"/>
</dbReference>
<dbReference type="SUPFAM" id="SSF55681">
    <property type="entry name" value="Class II aaRS and biotin synthetases"/>
    <property type="match status" value="1"/>
</dbReference>
<keyword evidence="7" id="KW-1185">Reference proteome</keyword>
<evidence type="ECO:0000256" key="3">
    <source>
        <dbReference type="ARBA" id="ARBA00024227"/>
    </source>
</evidence>
<evidence type="ECO:0000313" key="6">
    <source>
        <dbReference type="EMBL" id="AMY69467.1"/>
    </source>
</evidence>
<dbReference type="GO" id="GO:0004077">
    <property type="term" value="F:biotin--[biotin carboxyl-carrier protein] ligase activity"/>
    <property type="evidence" value="ECO:0007669"/>
    <property type="project" value="UniProtKB-EC"/>
</dbReference>
<dbReference type="STRING" id="1335048.AKL17_2221"/>
<dbReference type="CDD" id="cd16442">
    <property type="entry name" value="BPL"/>
    <property type="match status" value="1"/>
</dbReference>
<evidence type="ECO:0000256" key="4">
    <source>
        <dbReference type="ARBA" id="ARBA00047846"/>
    </source>
</evidence>
<feature type="domain" description="BPL/LPL catalytic" evidence="5">
    <location>
        <begin position="6"/>
        <end position="199"/>
    </location>
</feature>
<gene>
    <name evidence="6" type="ORF">AKL17_2221</name>
</gene>
<dbReference type="InterPro" id="IPR004143">
    <property type="entry name" value="BPL_LPL_catalytic"/>
</dbReference>
<dbReference type="Pfam" id="PF03099">
    <property type="entry name" value="BPL_LplA_LipB"/>
    <property type="match status" value="1"/>
</dbReference>
<name>A0A159Z2Y7_9RHOB</name>
<evidence type="ECO:0000259" key="5">
    <source>
        <dbReference type="PROSITE" id="PS51733"/>
    </source>
</evidence>
<dbReference type="InterPro" id="IPR004408">
    <property type="entry name" value="Biotin_CoA_COase_ligase"/>
</dbReference>
<dbReference type="InterPro" id="IPR045864">
    <property type="entry name" value="aa-tRNA-synth_II/BPL/LPL"/>
</dbReference>
<evidence type="ECO:0000256" key="1">
    <source>
        <dbReference type="ARBA" id="ARBA00022598"/>
    </source>
</evidence>
<evidence type="ECO:0000313" key="7">
    <source>
        <dbReference type="Proteomes" id="UP000076128"/>
    </source>
</evidence>
<dbReference type="PATRIC" id="fig|1335048.3.peg.2316"/>
<dbReference type="OrthoDB" id="9807064at2"/>
<dbReference type="NCBIfam" id="TIGR00121">
    <property type="entry name" value="birA_ligase"/>
    <property type="match status" value="1"/>
</dbReference>
<dbReference type="Gene3D" id="3.30.930.10">
    <property type="entry name" value="Bira Bifunctional Protein, Domain 2"/>
    <property type="match status" value="1"/>
</dbReference>
<dbReference type="InterPro" id="IPR003142">
    <property type="entry name" value="BPL_C"/>
</dbReference>
<dbReference type="RefSeq" id="WP_066813189.1">
    <property type="nucleotide sequence ID" value="NZ_CP012661.1"/>
</dbReference>
<dbReference type="KEGG" id="daa:AKL17_2221"/>
<dbReference type="Gene3D" id="2.30.30.100">
    <property type="match status" value="1"/>
</dbReference>
<dbReference type="AlphaFoldDB" id="A0A159Z2Y7"/>